<name>A0AAP0X5C0_LIQFO</name>
<protein>
    <submittedName>
        <fullName evidence="1">Uncharacterized protein</fullName>
    </submittedName>
</protein>
<dbReference type="PANTHER" id="PTHR33642:SF3">
    <property type="entry name" value="NUCLEAR INTRON MATURASE 4, MITOCHONDRIAL"/>
    <property type="match status" value="1"/>
</dbReference>
<dbReference type="GO" id="GO:0005739">
    <property type="term" value="C:mitochondrion"/>
    <property type="evidence" value="ECO:0007669"/>
    <property type="project" value="TreeGrafter"/>
</dbReference>
<sequence length="126" mass="14417">MSDQVRKSCIRTLAVKYRTHETEIEKRFDSELSRIPSTQEIEQEIANETTDNQAFDNDEALMYGISYCGLCLLSLARIVSPSRPCNCFVMGCMASAPSVYTLHVMERQKFPGWKTWVLKLCPSQLE</sequence>
<dbReference type="PANTHER" id="PTHR33642">
    <property type="entry name" value="COX1/OXI3 INTRON 1 PROTEIN-RELATED"/>
    <property type="match status" value="1"/>
</dbReference>
<dbReference type="GO" id="GO:0006315">
    <property type="term" value="P:homing of group II introns"/>
    <property type="evidence" value="ECO:0007669"/>
    <property type="project" value="TreeGrafter"/>
</dbReference>
<gene>
    <name evidence="1" type="ORF">L1049_019514</name>
</gene>
<dbReference type="AlphaFoldDB" id="A0AAP0X5C0"/>
<evidence type="ECO:0000313" key="1">
    <source>
        <dbReference type="EMBL" id="KAK9291566.1"/>
    </source>
</evidence>
<keyword evidence="2" id="KW-1185">Reference proteome</keyword>
<dbReference type="EMBL" id="JBBPBK010000001">
    <property type="protein sequence ID" value="KAK9291566.1"/>
    <property type="molecule type" value="Genomic_DNA"/>
</dbReference>
<dbReference type="Proteomes" id="UP001415857">
    <property type="component" value="Unassembled WGS sequence"/>
</dbReference>
<reference evidence="1 2" key="1">
    <citation type="journal article" date="2024" name="Plant J.">
        <title>Genome sequences and population genomics reveal climatic adaptation and genomic divergence between two closely related sweetgum species.</title>
        <authorList>
            <person name="Xu W.Q."/>
            <person name="Ren C.Q."/>
            <person name="Zhang X.Y."/>
            <person name="Comes H.P."/>
            <person name="Liu X.H."/>
            <person name="Li Y.G."/>
            <person name="Kettle C.J."/>
            <person name="Jalonen R."/>
            <person name="Gaisberger H."/>
            <person name="Ma Y.Z."/>
            <person name="Qiu Y.X."/>
        </authorList>
    </citation>
    <scope>NUCLEOTIDE SEQUENCE [LARGE SCALE GENOMIC DNA]</scope>
    <source>
        <strain evidence="1">Hangzhou</strain>
    </source>
</reference>
<comment type="caution">
    <text evidence="1">The sequence shown here is derived from an EMBL/GenBank/DDBJ whole genome shotgun (WGS) entry which is preliminary data.</text>
</comment>
<dbReference type="GO" id="GO:0003964">
    <property type="term" value="F:RNA-directed DNA polymerase activity"/>
    <property type="evidence" value="ECO:0007669"/>
    <property type="project" value="TreeGrafter"/>
</dbReference>
<dbReference type="GO" id="GO:0090615">
    <property type="term" value="P:mitochondrial mRNA processing"/>
    <property type="evidence" value="ECO:0007669"/>
    <property type="project" value="TreeGrafter"/>
</dbReference>
<accession>A0AAP0X5C0</accession>
<evidence type="ECO:0000313" key="2">
    <source>
        <dbReference type="Proteomes" id="UP001415857"/>
    </source>
</evidence>
<organism evidence="1 2">
    <name type="scientific">Liquidambar formosana</name>
    <name type="common">Formosan gum</name>
    <dbReference type="NCBI Taxonomy" id="63359"/>
    <lineage>
        <taxon>Eukaryota</taxon>
        <taxon>Viridiplantae</taxon>
        <taxon>Streptophyta</taxon>
        <taxon>Embryophyta</taxon>
        <taxon>Tracheophyta</taxon>
        <taxon>Spermatophyta</taxon>
        <taxon>Magnoliopsida</taxon>
        <taxon>eudicotyledons</taxon>
        <taxon>Gunneridae</taxon>
        <taxon>Pentapetalae</taxon>
        <taxon>Saxifragales</taxon>
        <taxon>Altingiaceae</taxon>
        <taxon>Liquidambar</taxon>
    </lineage>
</organism>
<proteinExistence type="predicted"/>